<keyword evidence="1" id="KW-1133">Transmembrane helix</keyword>
<dbReference type="EMBL" id="JACXVP010000004">
    <property type="protein sequence ID" value="KAG5611161.1"/>
    <property type="molecule type" value="Genomic_DNA"/>
</dbReference>
<reference evidence="2 3" key="1">
    <citation type="submission" date="2020-09" db="EMBL/GenBank/DDBJ databases">
        <title>De no assembly of potato wild relative species, Solanum commersonii.</title>
        <authorList>
            <person name="Cho K."/>
        </authorList>
    </citation>
    <scope>NUCLEOTIDE SEQUENCE [LARGE SCALE GENOMIC DNA]</scope>
    <source>
        <strain evidence="2">LZ3.2</strain>
        <tissue evidence="2">Leaf</tissue>
    </source>
</reference>
<keyword evidence="3" id="KW-1185">Reference proteome</keyword>
<evidence type="ECO:0000313" key="2">
    <source>
        <dbReference type="EMBL" id="KAG5611161.1"/>
    </source>
</evidence>
<proteinExistence type="predicted"/>
<gene>
    <name evidence="2" type="ORF">H5410_022442</name>
</gene>
<accession>A0A9J5ZE61</accession>
<keyword evidence="1" id="KW-0472">Membrane</keyword>
<comment type="caution">
    <text evidence="2">The sequence shown here is derived from an EMBL/GenBank/DDBJ whole genome shotgun (WGS) entry which is preliminary data.</text>
</comment>
<evidence type="ECO:0000256" key="1">
    <source>
        <dbReference type="SAM" id="Phobius"/>
    </source>
</evidence>
<protein>
    <submittedName>
        <fullName evidence="2">Uncharacterized protein</fullName>
    </submittedName>
</protein>
<keyword evidence="1" id="KW-0812">Transmembrane</keyword>
<sequence>MRRMSVDDVGVTLTSLFSSRVTPARRHNFVINTGNGKDVWCCLALMAISYSIMSPKLMLFLAMVDMRHAVFG</sequence>
<dbReference type="AlphaFoldDB" id="A0A9J5ZE61"/>
<evidence type="ECO:0000313" key="3">
    <source>
        <dbReference type="Proteomes" id="UP000824120"/>
    </source>
</evidence>
<name>A0A9J5ZE61_SOLCO</name>
<organism evidence="2 3">
    <name type="scientific">Solanum commersonii</name>
    <name type="common">Commerson's wild potato</name>
    <name type="synonym">Commerson's nightshade</name>
    <dbReference type="NCBI Taxonomy" id="4109"/>
    <lineage>
        <taxon>Eukaryota</taxon>
        <taxon>Viridiplantae</taxon>
        <taxon>Streptophyta</taxon>
        <taxon>Embryophyta</taxon>
        <taxon>Tracheophyta</taxon>
        <taxon>Spermatophyta</taxon>
        <taxon>Magnoliopsida</taxon>
        <taxon>eudicotyledons</taxon>
        <taxon>Gunneridae</taxon>
        <taxon>Pentapetalae</taxon>
        <taxon>asterids</taxon>
        <taxon>lamiids</taxon>
        <taxon>Solanales</taxon>
        <taxon>Solanaceae</taxon>
        <taxon>Solanoideae</taxon>
        <taxon>Solaneae</taxon>
        <taxon>Solanum</taxon>
    </lineage>
</organism>
<dbReference type="Proteomes" id="UP000824120">
    <property type="component" value="Chromosome 4"/>
</dbReference>
<feature type="transmembrane region" description="Helical" evidence="1">
    <location>
        <begin position="42"/>
        <end position="64"/>
    </location>
</feature>